<dbReference type="PANTHER" id="PTHR12775">
    <property type="entry name" value="PROTEIN C20ORF43 HOMOLOG"/>
    <property type="match status" value="1"/>
</dbReference>
<dbReference type="PANTHER" id="PTHR12775:SF0">
    <property type="entry name" value="REPLICATION TERMINATION FACTOR 2"/>
    <property type="match status" value="1"/>
</dbReference>
<gene>
    <name evidence="3" type="ORF">DACRYDRAFT_90673</name>
</gene>
<evidence type="ECO:0000256" key="2">
    <source>
        <dbReference type="SAM" id="MobiDB-lite"/>
    </source>
</evidence>
<evidence type="ECO:0000313" key="3">
    <source>
        <dbReference type="EMBL" id="EJT99084.1"/>
    </source>
</evidence>
<dbReference type="RefSeq" id="XP_040625982.1">
    <property type="nucleotide sequence ID" value="XM_040776964.1"/>
</dbReference>
<dbReference type="OrthoDB" id="247013at2759"/>
<reference evidence="3 4" key="1">
    <citation type="journal article" date="2012" name="Science">
        <title>The Paleozoic origin of enzymatic lignin decomposition reconstructed from 31 fungal genomes.</title>
        <authorList>
            <person name="Floudas D."/>
            <person name="Binder M."/>
            <person name="Riley R."/>
            <person name="Barry K."/>
            <person name="Blanchette R.A."/>
            <person name="Henrissat B."/>
            <person name="Martinez A.T."/>
            <person name="Otillar R."/>
            <person name="Spatafora J.W."/>
            <person name="Yadav J.S."/>
            <person name="Aerts A."/>
            <person name="Benoit I."/>
            <person name="Boyd A."/>
            <person name="Carlson A."/>
            <person name="Copeland A."/>
            <person name="Coutinho P.M."/>
            <person name="de Vries R.P."/>
            <person name="Ferreira P."/>
            <person name="Findley K."/>
            <person name="Foster B."/>
            <person name="Gaskell J."/>
            <person name="Glotzer D."/>
            <person name="Gorecki P."/>
            <person name="Heitman J."/>
            <person name="Hesse C."/>
            <person name="Hori C."/>
            <person name="Igarashi K."/>
            <person name="Jurgens J.A."/>
            <person name="Kallen N."/>
            <person name="Kersten P."/>
            <person name="Kohler A."/>
            <person name="Kuees U."/>
            <person name="Kumar T.K.A."/>
            <person name="Kuo A."/>
            <person name="LaButti K."/>
            <person name="Larrondo L.F."/>
            <person name="Lindquist E."/>
            <person name="Ling A."/>
            <person name="Lombard V."/>
            <person name="Lucas S."/>
            <person name="Lundell T."/>
            <person name="Martin R."/>
            <person name="McLaughlin D.J."/>
            <person name="Morgenstern I."/>
            <person name="Morin E."/>
            <person name="Murat C."/>
            <person name="Nagy L.G."/>
            <person name="Nolan M."/>
            <person name="Ohm R.A."/>
            <person name="Patyshakuliyeva A."/>
            <person name="Rokas A."/>
            <person name="Ruiz-Duenas F.J."/>
            <person name="Sabat G."/>
            <person name="Salamov A."/>
            <person name="Samejima M."/>
            <person name="Schmutz J."/>
            <person name="Slot J.C."/>
            <person name="St John F."/>
            <person name="Stenlid J."/>
            <person name="Sun H."/>
            <person name="Sun S."/>
            <person name="Syed K."/>
            <person name="Tsang A."/>
            <person name="Wiebenga A."/>
            <person name="Young D."/>
            <person name="Pisabarro A."/>
            <person name="Eastwood D.C."/>
            <person name="Martin F."/>
            <person name="Cullen D."/>
            <person name="Grigoriev I.V."/>
            <person name="Hibbett D.S."/>
        </authorList>
    </citation>
    <scope>NUCLEOTIDE SEQUENCE [LARGE SCALE GENOMIC DNA]</scope>
    <source>
        <strain evidence="3 4">DJM-731 SS1</strain>
    </source>
</reference>
<dbReference type="Pfam" id="PF04641">
    <property type="entry name" value="Rtf2"/>
    <property type="match status" value="1"/>
</dbReference>
<evidence type="ECO:0000313" key="4">
    <source>
        <dbReference type="Proteomes" id="UP000030653"/>
    </source>
</evidence>
<feature type="region of interest" description="Disordered" evidence="2">
    <location>
        <begin position="1"/>
        <end position="26"/>
    </location>
</feature>
<dbReference type="GeneID" id="63692026"/>
<dbReference type="InterPro" id="IPR027799">
    <property type="entry name" value="Rtf2_RING-finger"/>
</dbReference>
<feature type="compositionally biased region" description="Basic and acidic residues" evidence="2">
    <location>
        <begin position="168"/>
        <end position="191"/>
    </location>
</feature>
<proteinExistence type="inferred from homology"/>
<dbReference type="GO" id="GO:0006274">
    <property type="term" value="P:DNA replication termination"/>
    <property type="evidence" value="ECO:0007669"/>
    <property type="project" value="TreeGrafter"/>
</dbReference>
<feature type="region of interest" description="Disordered" evidence="2">
    <location>
        <begin position="147"/>
        <end position="199"/>
    </location>
</feature>
<sequence length="321" mass="34803">MGNDGGSIPDRRDLVRTKRKAEQADKQNQSRAQWFFCALSKKPLQKPIVADELGKMYNKDSLVEYLLDHSAYGDGLQICGHIRSLKDVRTLELTSNPLPLPTGSDLPFAPFVCPLTGKEMLGVIPFVVLWSCGCVFSRSGLRALATPVEGGKGSDDSRGSGSGSGSGSEKENENEKDTKDSEKETEKEAQTEKPLACPQCGKPYLSSQIIPLNPPPSESAHLLSLLLARRASEPKSKKRKLPPSSGEPESKKPKAKAKATKPVPVQGPSVASNAVAHLLKEEEKKRLKNGMSEAVKSLYKPDSGREKETFLTMGTFTRVSA</sequence>
<dbReference type="AlphaFoldDB" id="M5FUC8"/>
<dbReference type="GO" id="GO:0005634">
    <property type="term" value="C:nucleus"/>
    <property type="evidence" value="ECO:0007669"/>
    <property type="project" value="TreeGrafter"/>
</dbReference>
<dbReference type="InterPro" id="IPR006735">
    <property type="entry name" value="Rtf2"/>
</dbReference>
<dbReference type="EMBL" id="JH795871">
    <property type="protein sequence ID" value="EJT99084.1"/>
    <property type="molecule type" value="Genomic_DNA"/>
</dbReference>
<accession>M5FUC8</accession>
<dbReference type="OMA" id="EFRWLHC"/>
<dbReference type="STRING" id="1858805.M5FUC8"/>
<evidence type="ECO:0000256" key="1">
    <source>
        <dbReference type="ARBA" id="ARBA00009885"/>
    </source>
</evidence>
<dbReference type="HOGENOM" id="CLU_048955_2_0_1"/>
<keyword evidence="4" id="KW-1185">Reference proteome</keyword>
<feature type="region of interest" description="Disordered" evidence="2">
    <location>
        <begin position="224"/>
        <end position="271"/>
    </location>
</feature>
<name>M5FUC8_DACPD</name>
<dbReference type="Proteomes" id="UP000030653">
    <property type="component" value="Unassembled WGS sequence"/>
</dbReference>
<protein>
    <submittedName>
        <fullName evidence="3">DUF602-domain-containing protein</fullName>
    </submittedName>
</protein>
<dbReference type="CDD" id="cd16653">
    <property type="entry name" value="RING-like_Rtf2"/>
    <property type="match status" value="1"/>
</dbReference>
<comment type="similarity">
    <text evidence="1">Belongs to the rtf2 family.</text>
</comment>
<feature type="compositionally biased region" description="Basic and acidic residues" evidence="2">
    <location>
        <begin position="9"/>
        <end position="25"/>
    </location>
</feature>
<organism evidence="3 4">
    <name type="scientific">Dacryopinax primogenitus (strain DJM 731)</name>
    <name type="common">Brown rot fungus</name>
    <dbReference type="NCBI Taxonomy" id="1858805"/>
    <lineage>
        <taxon>Eukaryota</taxon>
        <taxon>Fungi</taxon>
        <taxon>Dikarya</taxon>
        <taxon>Basidiomycota</taxon>
        <taxon>Agaricomycotina</taxon>
        <taxon>Dacrymycetes</taxon>
        <taxon>Dacrymycetales</taxon>
        <taxon>Dacrymycetaceae</taxon>
        <taxon>Dacryopinax</taxon>
    </lineage>
</organism>